<name>A0ACB9IQW6_9ASTR</name>
<protein>
    <submittedName>
        <fullName evidence="1">Uncharacterized protein</fullName>
    </submittedName>
</protein>
<evidence type="ECO:0000313" key="2">
    <source>
        <dbReference type="Proteomes" id="UP001056120"/>
    </source>
</evidence>
<evidence type="ECO:0000313" key="1">
    <source>
        <dbReference type="EMBL" id="KAI3809875.1"/>
    </source>
</evidence>
<comment type="caution">
    <text evidence="1">The sequence shown here is derived from an EMBL/GenBank/DDBJ whole genome shotgun (WGS) entry which is preliminary data.</text>
</comment>
<reference evidence="1 2" key="2">
    <citation type="journal article" date="2022" name="Mol. Ecol. Resour.">
        <title>The genomes of chicory, endive, great burdock and yacon provide insights into Asteraceae paleo-polyploidization history and plant inulin production.</title>
        <authorList>
            <person name="Fan W."/>
            <person name="Wang S."/>
            <person name="Wang H."/>
            <person name="Wang A."/>
            <person name="Jiang F."/>
            <person name="Liu H."/>
            <person name="Zhao H."/>
            <person name="Xu D."/>
            <person name="Zhang Y."/>
        </authorList>
    </citation>
    <scope>NUCLEOTIDE SEQUENCE [LARGE SCALE GENOMIC DNA]</scope>
    <source>
        <strain evidence="2">cv. Yunnan</strain>
        <tissue evidence="1">Leaves</tissue>
    </source>
</reference>
<sequence length="775" mass="85000">MITTHLLLLHSFLSIPLLISSISAVNLDGTTLLSFKHSLPPHQSSLLQNWNQSDRTPCSWSGVTCAPQTGSVIALSLPNSHLSGPIPNDLARLQHLRILDLSNNSINGTLPVSIFNCSDLQSLSLSSNFISGELPEAITTLKGLRELNLSYNKFFGSLPESLGSLRNLTKVSLKSNYFSGGVPGEFDSVKLLDLSSNSFTGTLPLEFDGRSLNYLNLSNNKISGSVFPEFAKQITANAVVDLSFNNFTGEIPHMLSNQKTDYFAGNLDLCGKPLSKICMVPSSHSIPPNVSLDGSDGASAAIAAIPETDGESENHGGRKVNSWKIIAIVVGDVAAVMTLAVIFFYAYQFRKRKTNQSPKEFVAANFDESKRTNRSQKGFVASNFDESKKTNPSWNGFVAANFDKSKKTSRSPKEFVDANFDESGACFCFGCGTEEETSETATLAESVGDNYYNNNQCLIMVDGETELEIETLLKASAYILGSSGGSIVYKAVVGGGGGVTFAVRRMAECGVERMKDFEKIVRALSKFRHRNLVKVRGFYWGEEEKLVIYDYVSNGSLAGAAYEKVGSSSCHLSFEIRLKIAKGMAKGLSYIHEKKHVHGNIKPNNILLTREMDPVISDFGLEWLTSGKTNYEIDKSTRNFGSKRSTSSRDHHHHPTGSMHGCLSPYQAPESMNTMKSNPKWDVYSFGIILLELFSGKVFTDRELALMNTDSTIANVETKILKISDQFITTFDVHGRKDCFLTCLRLGFSCASLVPHKRPSMKEALQVLEKIPCMS</sequence>
<keyword evidence="2" id="KW-1185">Reference proteome</keyword>
<organism evidence="1 2">
    <name type="scientific">Smallanthus sonchifolius</name>
    <dbReference type="NCBI Taxonomy" id="185202"/>
    <lineage>
        <taxon>Eukaryota</taxon>
        <taxon>Viridiplantae</taxon>
        <taxon>Streptophyta</taxon>
        <taxon>Embryophyta</taxon>
        <taxon>Tracheophyta</taxon>
        <taxon>Spermatophyta</taxon>
        <taxon>Magnoliopsida</taxon>
        <taxon>eudicotyledons</taxon>
        <taxon>Gunneridae</taxon>
        <taxon>Pentapetalae</taxon>
        <taxon>asterids</taxon>
        <taxon>campanulids</taxon>
        <taxon>Asterales</taxon>
        <taxon>Asteraceae</taxon>
        <taxon>Asteroideae</taxon>
        <taxon>Heliantheae alliance</taxon>
        <taxon>Millerieae</taxon>
        <taxon>Smallanthus</taxon>
    </lineage>
</organism>
<dbReference type="EMBL" id="CM042024">
    <property type="protein sequence ID" value="KAI3809875.1"/>
    <property type="molecule type" value="Genomic_DNA"/>
</dbReference>
<proteinExistence type="predicted"/>
<accession>A0ACB9IQW6</accession>
<gene>
    <name evidence="1" type="ORF">L1987_19478</name>
</gene>
<reference evidence="2" key="1">
    <citation type="journal article" date="2022" name="Mol. Ecol. Resour.">
        <title>The genomes of chicory, endive, great burdock and yacon provide insights into Asteraceae palaeo-polyploidization history and plant inulin production.</title>
        <authorList>
            <person name="Fan W."/>
            <person name="Wang S."/>
            <person name="Wang H."/>
            <person name="Wang A."/>
            <person name="Jiang F."/>
            <person name="Liu H."/>
            <person name="Zhao H."/>
            <person name="Xu D."/>
            <person name="Zhang Y."/>
        </authorList>
    </citation>
    <scope>NUCLEOTIDE SEQUENCE [LARGE SCALE GENOMIC DNA]</scope>
    <source>
        <strain evidence="2">cv. Yunnan</strain>
    </source>
</reference>
<dbReference type="Proteomes" id="UP001056120">
    <property type="component" value="Linkage Group LG07"/>
</dbReference>